<dbReference type="GO" id="GO:0000974">
    <property type="term" value="C:Prp19 complex"/>
    <property type="evidence" value="ECO:0007669"/>
    <property type="project" value="TreeGrafter"/>
</dbReference>
<sequence length="399" mass="43891">MAYRPALGVEQHLATSVAKDGVPLGSSSVEFPMVCETCLGPNPYVRMIKLRFGDKLCKVSNVPFQGFRWKAGPEGRFKETIICREVALEKNICQACLTDLTYGVPVGVRDALLKRENTEEPKSKANQLYYYQQQREKTEESGASRELLTLARSLQHRSGDSTAFRNLPKLCSFWVGGTCRRHACPFRPCCGAFKFPELAASHPDECRALVEALKEKGPRAVMATCPDSTRKLLKGTGTNADLAIKERAAGKDDLSQRYLGRVAKKTPVETNVVWVGGAASERDLRDALYHVGEIRNARVKASCALVEFEEVQAAHRAVALGSIDLDGKSLPLDYAKNHQEDEILSEPRPLSSGPLRPELAAALEKWGPAAVPPLVEGPPPRKRPRHYPSMDPSRLGTTS</sequence>
<comment type="caution">
    <text evidence="5">The sequence shown here is derived from an EMBL/GenBank/DDBJ whole genome shotgun (WGS) entry which is preliminary data.</text>
</comment>
<organism evidence="5 6">
    <name type="scientific">Chrysophaeum taylorii</name>
    <dbReference type="NCBI Taxonomy" id="2483200"/>
    <lineage>
        <taxon>Eukaryota</taxon>
        <taxon>Sar</taxon>
        <taxon>Stramenopiles</taxon>
        <taxon>Ochrophyta</taxon>
        <taxon>Pelagophyceae</taxon>
        <taxon>Pelagomonadales</taxon>
        <taxon>Pelagomonadaceae</taxon>
        <taxon>Chrysophaeum</taxon>
    </lineage>
</organism>
<gene>
    <name evidence="5" type="ORF">CTAYLR_006923</name>
</gene>
<proteinExistence type="predicted"/>
<dbReference type="GO" id="GO:0071006">
    <property type="term" value="C:U2-type catalytic step 1 spliceosome"/>
    <property type="evidence" value="ECO:0007669"/>
    <property type="project" value="TreeGrafter"/>
</dbReference>
<evidence type="ECO:0000313" key="6">
    <source>
        <dbReference type="Proteomes" id="UP001230188"/>
    </source>
</evidence>
<dbReference type="Gene3D" id="3.30.70.330">
    <property type="match status" value="1"/>
</dbReference>
<dbReference type="SMART" id="SM00360">
    <property type="entry name" value="RRM"/>
    <property type="match status" value="1"/>
</dbReference>
<dbReference type="EMBL" id="JAQMWT010000488">
    <property type="protein sequence ID" value="KAJ8600647.1"/>
    <property type="molecule type" value="Genomic_DNA"/>
</dbReference>
<evidence type="ECO:0000259" key="4">
    <source>
        <dbReference type="PROSITE" id="PS50102"/>
    </source>
</evidence>
<dbReference type="InterPro" id="IPR035979">
    <property type="entry name" value="RBD_domain_sf"/>
</dbReference>
<dbReference type="GO" id="GO:0017070">
    <property type="term" value="F:U6 snRNA binding"/>
    <property type="evidence" value="ECO:0007669"/>
    <property type="project" value="TreeGrafter"/>
</dbReference>
<keyword evidence="6" id="KW-1185">Reference proteome</keyword>
<dbReference type="GO" id="GO:0071007">
    <property type="term" value="C:U2-type catalytic step 2 spliceosome"/>
    <property type="evidence" value="ECO:0007669"/>
    <property type="project" value="TreeGrafter"/>
</dbReference>
<dbReference type="InterPro" id="IPR012677">
    <property type="entry name" value="Nucleotide-bd_a/b_plait_sf"/>
</dbReference>
<dbReference type="PROSITE" id="PS50102">
    <property type="entry name" value="RRM"/>
    <property type="match status" value="1"/>
</dbReference>
<dbReference type="InterPro" id="IPR039171">
    <property type="entry name" value="Cwc2/Slt11"/>
</dbReference>
<dbReference type="InterPro" id="IPR000504">
    <property type="entry name" value="RRM_dom"/>
</dbReference>
<protein>
    <recommendedName>
        <fullName evidence="4">RRM domain-containing protein</fullName>
    </recommendedName>
</protein>
<dbReference type="InterPro" id="IPR048995">
    <property type="entry name" value="STL11/RBM22-like_N"/>
</dbReference>
<dbReference type="SUPFAM" id="SSF54928">
    <property type="entry name" value="RNA-binding domain, RBD"/>
    <property type="match status" value="1"/>
</dbReference>
<feature type="domain" description="RRM" evidence="4">
    <location>
        <begin position="271"/>
        <end position="337"/>
    </location>
</feature>
<evidence type="ECO:0000313" key="5">
    <source>
        <dbReference type="EMBL" id="KAJ8600647.1"/>
    </source>
</evidence>
<name>A0AAD7U994_9STRA</name>
<dbReference type="PANTHER" id="PTHR14089">
    <property type="entry name" value="PRE-MRNA-SPLICING FACTOR RBM22"/>
    <property type="match status" value="1"/>
</dbReference>
<dbReference type="AlphaFoldDB" id="A0AAD7U994"/>
<reference evidence="5" key="1">
    <citation type="submission" date="2023-01" db="EMBL/GenBank/DDBJ databases">
        <title>Metagenome sequencing of chrysophaentin producing Chrysophaeum taylorii.</title>
        <authorList>
            <person name="Davison J."/>
            <person name="Bewley C."/>
        </authorList>
    </citation>
    <scope>NUCLEOTIDE SEQUENCE</scope>
    <source>
        <strain evidence="5">NIES-1699</strain>
    </source>
</reference>
<evidence type="ECO:0000256" key="3">
    <source>
        <dbReference type="SAM" id="MobiDB-lite"/>
    </source>
</evidence>
<accession>A0AAD7U994</accession>
<evidence type="ECO:0000256" key="2">
    <source>
        <dbReference type="PROSITE-ProRule" id="PRU00176"/>
    </source>
</evidence>
<dbReference type="PANTHER" id="PTHR14089:SF6">
    <property type="entry name" value="PRE-MRNA-SPLICING FACTOR RBM22"/>
    <property type="match status" value="1"/>
</dbReference>
<evidence type="ECO:0000256" key="1">
    <source>
        <dbReference type="ARBA" id="ARBA00022884"/>
    </source>
</evidence>
<dbReference type="GO" id="GO:0036002">
    <property type="term" value="F:pre-mRNA binding"/>
    <property type="evidence" value="ECO:0007669"/>
    <property type="project" value="TreeGrafter"/>
</dbReference>
<dbReference type="Pfam" id="PF21369">
    <property type="entry name" value="STL11_N"/>
    <property type="match status" value="1"/>
</dbReference>
<dbReference type="Proteomes" id="UP001230188">
    <property type="component" value="Unassembled WGS sequence"/>
</dbReference>
<feature type="region of interest" description="Disordered" evidence="3">
    <location>
        <begin position="367"/>
        <end position="399"/>
    </location>
</feature>
<keyword evidence="1 2" id="KW-0694">RNA-binding</keyword>